<dbReference type="RefSeq" id="WP_154207750.1">
    <property type="nucleotide sequence ID" value="NZ_WJYN01000007.1"/>
</dbReference>
<dbReference type="Proteomes" id="UP000441032">
    <property type="component" value="Unassembled WGS sequence"/>
</dbReference>
<proteinExistence type="predicted"/>
<evidence type="ECO:0000313" key="2">
    <source>
        <dbReference type="EMBL" id="MRT00513.1"/>
    </source>
</evidence>
<dbReference type="EMBL" id="WJYN01000007">
    <property type="protein sequence ID" value="MRT00513.1"/>
    <property type="molecule type" value="Genomic_DNA"/>
</dbReference>
<evidence type="ECO:0000313" key="3">
    <source>
        <dbReference type="Proteomes" id="UP000441032"/>
    </source>
</evidence>
<comment type="caution">
    <text evidence="2">The sequence shown here is derived from an EMBL/GenBank/DDBJ whole genome shotgun (WGS) entry which is preliminary data.</text>
</comment>
<feature type="region of interest" description="Disordered" evidence="1">
    <location>
        <begin position="1"/>
        <end position="68"/>
    </location>
</feature>
<dbReference type="AlphaFoldDB" id="A0A7X2HPY0"/>
<protein>
    <submittedName>
        <fullName evidence="2">Uncharacterized protein</fullName>
    </submittedName>
</protein>
<feature type="compositionally biased region" description="Basic and acidic residues" evidence="1">
    <location>
        <begin position="31"/>
        <end position="49"/>
    </location>
</feature>
<reference evidence="2 3" key="1">
    <citation type="submission" date="2019-11" db="EMBL/GenBank/DDBJ databases">
        <title>Phenotypic characterization of an OXA-22 and OXA-60 co-producing Ralstonia pickettii clinical strain.</title>
        <authorList>
            <person name="He F."/>
        </authorList>
    </citation>
    <scope>NUCLEOTIDE SEQUENCE [LARGE SCALE GENOMIC DNA]</scope>
    <source>
        <strain evidence="2 3">PSLESD1</strain>
    </source>
</reference>
<organism evidence="2 3">
    <name type="scientific">Ralstonia pickettii</name>
    <name type="common">Burkholderia pickettii</name>
    <dbReference type="NCBI Taxonomy" id="329"/>
    <lineage>
        <taxon>Bacteria</taxon>
        <taxon>Pseudomonadati</taxon>
        <taxon>Pseudomonadota</taxon>
        <taxon>Betaproteobacteria</taxon>
        <taxon>Burkholderiales</taxon>
        <taxon>Burkholderiaceae</taxon>
        <taxon>Ralstonia</taxon>
    </lineage>
</organism>
<name>A0A7X2HPY0_RALPI</name>
<feature type="compositionally biased region" description="Acidic residues" evidence="1">
    <location>
        <begin position="13"/>
        <end position="27"/>
    </location>
</feature>
<gene>
    <name evidence="2" type="ORF">GJQ57_17865</name>
</gene>
<sequence>MNSRHQKGAGPPDADEPFLTDVSETDAEGTTVREAEVRERDLSEVDGRKSHPQPAGEEERDPSSKDAP</sequence>
<accession>A0A7X2HPY0</accession>
<evidence type="ECO:0000256" key="1">
    <source>
        <dbReference type="SAM" id="MobiDB-lite"/>
    </source>
</evidence>